<keyword evidence="5" id="KW-1185">Reference proteome</keyword>
<accession>A0A6V8P7R2</accession>
<protein>
    <recommendedName>
        <fullName evidence="1">HicB-like antitoxin of toxin-antitoxin system domain-containing protein</fullName>
    </recommendedName>
</protein>
<gene>
    <name evidence="2" type="ORF">HKBW3S25_00522</name>
    <name evidence="3" type="ORF">HKBW3S33_00463</name>
</gene>
<organism evidence="3 5">
    <name type="scientific">Candidatus Hakubella thermalkaliphila</name>
    <dbReference type="NCBI Taxonomy" id="2754717"/>
    <lineage>
        <taxon>Bacteria</taxon>
        <taxon>Bacillati</taxon>
        <taxon>Actinomycetota</taxon>
        <taxon>Actinomycetota incertae sedis</taxon>
        <taxon>Candidatus Hakubellales</taxon>
        <taxon>Candidatus Hakubellaceae</taxon>
        <taxon>Candidatus Hakubella</taxon>
    </lineage>
</organism>
<evidence type="ECO:0000313" key="4">
    <source>
        <dbReference type="Proteomes" id="UP000543224"/>
    </source>
</evidence>
<dbReference type="Pfam" id="PF15919">
    <property type="entry name" value="HicB_lk_antitox"/>
    <property type="match status" value="1"/>
</dbReference>
<reference evidence="4 5" key="1">
    <citation type="journal article" date="2020" name="Front. Microbiol.">
        <title>Single-cell genomics of novel Actinobacteria with the Wood-Ljungdahl pathway discovered in a serpentinizing system.</title>
        <authorList>
            <person name="Merino N."/>
            <person name="Kawai M."/>
            <person name="Boyd E.S."/>
            <person name="Colman D.R."/>
            <person name="McGlynn S.E."/>
            <person name="Nealson K.H."/>
            <person name="Kurokawa K."/>
            <person name="Hongoh Y."/>
        </authorList>
    </citation>
    <scope>NUCLEOTIDE SEQUENCE [LARGE SCALE GENOMIC DNA]</scope>
    <source>
        <strain evidence="2 4">S25</strain>
        <strain evidence="3 5">S33</strain>
    </source>
</reference>
<feature type="domain" description="HicB-like antitoxin of toxin-antitoxin system" evidence="1">
    <location>
        <begin position="12"/>
        <end position="65"/>
    </location>
</feature>
<dbReference type="Gene3D" id="3.30.160.250">
    <property type="match status" value="1"/>
</dbReference>
<dbReference type="AlphaFoldDB" id="A0A6V8P7R2"/>
<dbReference type="InterPro" id="IPR035069">
    <property type="entry name" value="TTHA1013/TTHA0281-like"/>
</dbReference>
<dbReference type="EMBL" id="BLRX01000036">
    <property type="protein sequence ID" value="GFP25072.1"/>
    <property type="molecule type" value="Genomic_DNA"/>
</dbReference>
<proteinExistence type="predicted"/>
<dbReference type="SUPFAM" id="SSF143100">
    <property type="entry name" value="TTHA1013/TTHA0281-like"/>
    <property type="match status" value="1"/>
</dbReference>
<evidence type="ECO:0000259" key="1">
    <source>
        <dbReference type="Pfam" id="PF15919"/>
    </source>
</evidence>
<name>A0A6V8P7R2_9ACTN</name>
<dbReference type="InterPro" id="IPR031807">
    <property type="entry name" value="HicB-like"/>
</dbReference>
<evidence type="ECO:0000313" key="3">
    <source>
        <dbReference type="EMBL" id="GFP27051.1"/>
    </source>
</evidence>
<evidence type="ECO:0000313" key="5">
    <source>
        <dbReference type="Proteomes" id="UP000591948"/>
    </source>
</evidence>
<comment type="caution">
    <text evidence="3">The sequence shown here is derived from an EMBL/GenBank/DDBJ whole genome shotgun (WGS) entry which is preliminary data.</text>
</comment>
<dbReference type="Proteomes" id="UP000543224">
    <property type="component" value="Unassembled WGS sequence"/>
</dbReference>
<sequence>MVKRTMKTYIFRVELEQDEDGRWNASVPTLRGCYTWGNTQEEALLYIQDAVKCCVEDMIAQGEPINF</sequence>
<dbReference type="EMBL" id="BLRY01000013">
    <property type="protein sequence ID" value="GFP27051.1"/>
    <property type="molecule type" value="Genomic_DNA"/>
</dbReference>
<evidence type="ECO:0000313" key="2">
    <source>
        <dbReference type="EMBL" id="GFP25072.1"/>
    </source>
</evidence>
<dbReference type="Proteomes" id="UP000591948">
    <property type="component" value="Unassembled WGS sequence"/>
</dbReference>